<gene>
    <name evidence="2" type="ORF">Celaphus_00006452</name>
</gene>
<organism evidence="2 3">
    <name type="scientific">Cervus elaphus hippelaphus</name>
    <name type="common">European red deer</name>
    <dbReference type="NCBI Taxonomy" id="46360"/>
    <lineage>
        <taxon>Eukaryota</taxon>
        <taxon>Metazoa</taxon>
        <taxon>Chordata</taxon>
        <taxon>Craniata</taxon>
        <taxon>Vertebrata</taxon>
        <taxon>Euteleostomi</taxon>
        <taxon>Mammalia</taxon>
        <taxon>Eutheria</taxon>
        <taxon>Laurasiatheria</taxon>
        <taxon>Artiodactyla</taxon>
        <taxon>Ruminantia</taxon>
        <taxon>Pecora</taxon>
        <taxon>Cervidae</taxon>
        <taxon>Cervinae</taxon>
        <taxon>Cervus</taxon>
    </lineage>
</organism>
<accession>A0A212CV08</accession>
<evidence type="ECO:0000313" key="3">
    <source>
        <dbReference type="Proteomes" id="UP000242450"/>
    </source>
</evidence>
<dbReference type="EMBL" id="MKHE01000012">
    <property type="protein sequence ID" value="OWK09782.1"/>
    <property type="molecule type" value="Genomic_DNA"/>
</dbReference>
<name>A0A212CV08_CEREH</name>
<dbReference type="Proteomes" id="UP000242450">
    <property type="component" value="Chromosome 12"/>
</dbReference>
<feature type="compositionally biased region" description="Low complexity" evidence="1">
    <location>
        <begin position="40"/>
        <end position="50"/>
    </location>
</feature>
<sequence length="127" mass="13128">MNSGEIPAPERNQAREGGRKQPCPVGSPGSERKVAGVGGRAALRGPLGPAPRALRVCSRAGRPAAANGQSGLASGEGRGLPARAPRVLLFAHTRIQRAIRPSGKAKLNSVDFALESAGPIEMKTYLN</sequence>
<evidence type="ECO:0000313" key="2">
    <source>
        <dbReference type="EMBL" id="OWK09782.1"/>
    </source>
</evidence>
<feature type="region of interest" description="Disordered" evidence="1">
    <location>
        <begin position="1"/>
        <end position="50"/>
    </location>
</feature>
<reference evidence="2 3" key="1">
    <citation type="journal article" date="2018" name="Mol. Genet. Genomics">
        <title>The red deer Cervus elaphus genome CerEla1.0: sequencing, annotating, genes, and chromosomes.</title>
        <authorList>
            <person name="Bana N.A."/>
            <person name="Nyiri A."/>
            <person name="Nagy J."/>
            <person name="Frank K."/>
            <person name="Nagy T."/>
            <person name="Steger V."/>
            <person name="Schiller M."/>
            <person name="Lakatos P."/>
            <person name="Sugar L."/>
            <person name="Horn P."/>
            <person name="Barta E."/>
            <person name="Orosz L."/>
        </authorList>
    </citation>
    <scope>NUCLEOTIDE SEQUENCE [LARGE SCALE GENOMIC DNA]</scope>
    <source>
        <strain evidence="2">Hungarian</strain>
    </source>
</reference>
<dbReference type="AlphaFoldDB" id="A0A212CV08"/>
<feature type="region of interest" description="Disordered" evidence="1">
    <location>
        <begin position="60"/>
        <end position="79"/>
    </location>
</feature>
<proteinExistence type="predicted"/>
<evidence type="ECO:0000256" key="1">
    <source>
        <dbReference type="SAM" id="MobiDB-lite"/>
    </source>
</evidence>
<protein>
    <submittedName>
        <fullName evidence="2">Uncharacterized protein</fullName>
    </submittedName>
</protein>
<keyword evidence="3" id="KW-1185">Reference proteome</keyword>
<comment type="caution">
    <text evidence="2">The sequence shown here is derived from an EMBL/GenBank/DDBJ whole genome shotgun (WGS) entry which is preliminary data.</text>
</comment>